<dbReference type="AlphaFoldDB" id="A0A0M4F4P8"/>
<evidence type="ECO:0000313" key="4">
    <source>
        <dbReference type="Proteomes" id="UP000494163"/>
    </source>
</evidence>
<keyword evidence="1" id="KW-0472">Membrane</keyword>
<dbReference type="EMBL" id="CP012526">
    <property type="protein sequence ID" value="ALC46357.1"/>
    <property type="molecule type" value="Genomic_DNA"/>
</dbReference>
<sequence length="135" mass="15033">MQRILLALLMFLQLLHLTVTDGGGVNCTALDLPLAACGKFTANGCCSKGCVRNARDRCVPETCMGGNWTGWLSRPASMSCYFHWFLLLFAAAIFVLMMGVLVCNTVFEIRLCLRKRRRNRYVRFSPHHSAGSSVV</sequence>
<keyword evidence="2" id="KW-0732">Signal</keyword>
<gene>
    <name evidence="3" type="ORF">Dbus_chr3Rg1107</name>
</gene>
<dbReference type="OrthoDB" id="7855274at2759"/>
<keyword evidence="4" id="KW-1185">Reference proteome</keyword>
<evidence type="ECO:0000256" key="2">
    <source>
        <dbReference type="SAM" id="SignalP"/>
    </source>
</evidence>
<dbReference type="Proteomes" id="UP000494163">
    <property type="component" value="Chromosome 3R"/>
</dbReference>
<keyword evidence="1" id="KW-1133">Transmembrane helix</keyword>
<name>A0A0M4F4P8_DROBS</name>
<reference evidence="3 4" key="1">
    <citation type="submission" date="2015-08" db="EMBL/GenBank/DDBJ databases">
        <title>Ancestral chromatin configuration constrains chromatin evolution on differentiating sex chromosomes in Drosophila.</title>
        <authorList>
            <person name="Zhou Q."/>
            <person name="Bachtrog D."/>
        </authorList>
    </citation>
    <scope>NUCLEOTIDE SEQUENCE [LARGE SCALE GENOMIC DNA]</scope>
    <source>
        <tissue evidence="3">Whole larvae</tissue>
    </source>
</reference>
<feature type="signal peptide" evidence="2">
    <location>
        <begin position="1"/>
        <end position="20"/>
    </location>
</feature>
<evidence type="ECO:0000313" key="3">
    <source>
        <dbReference type="EMBL" id="ALC46357.1"/>
    </source>
</evidence>
<proteinExistence type="predicted"/>
<protein>
    <submittedName>
        <fullName evidence="3">CG15549</fullName>
    </submittedName>
</protein>
<accession>A0A0M4F4P8</accession>
<keyword evidence="1" id="KW-0812">Transmembrane</keyword>
<evidence type="ECO:0000256" key="1">
    <source>
        <dbReference type="SAM" id="Phobius"/>
    </source>
</evidence>
<organism evidence="3 4">
    <name type="scientific">Drosophila busckii</name>
    <name type="common">Fruit fly</name>
    <dbReference type="NCBI Taxonomy" id="30019"/>
    <lineage>
        <taxon>Eukaryota</taxon>
        <taxon>Metazoa</taxon>
        <taxon>Ecdysozoa</taxon>
        <taxon>Arthropoda</taxon>
        <taxon>Hexapoda</taxon>
        <taxon>Insecta</taxon>
        <taxon>Pterygota</taxon>
        <taxon>Neoptera</taxon>
        <taxon>Endopterygota</taxon>
        <taxon>Diptera</taxon>
        <taxon>Brachycera</taxon>
        <taxon>Muscomorpha</taxon>
        <taxon>Ephydroidea</taxon>
        <taxon>Drosophilidae</taxon>
        <taxon>Drosophila</taxon>
    </lineage>
</organism>
<feature type="chain" id="PRO_5005794080" evidence="2">
    <location>
        <begin position="21"/>
        <end position="135"/>
    </location>
</feature>
<feature type="transmembrane region" description="Helical" evidence="1">
    <location>
        <begin position="81"/>
        <end position="107"/>
    </location>
</feature>